<name>A0A1W1X5R1_9NEIS</name>
<organism evidence="2 3">
    <name type="scientific">Andreprevotia lacus DSM 23236</name>
    <dbReference type="NCBI Taxonomy" id="1121001"/>
    <lineage>
        <taxon>Bacteria</taxon>
        <taxon>Pseudomonadati</taxon>
        <taxon>Pseudomonadota</taxon>
        <taxon>Betaproteobacteria</taxon>
        <taxon>Neisseriales</taxon>
        <taxon>Chitinibacteraceae</taxon>
        <taxon>Andreprevotia</taxon>
    </lineage>
</organism>
<dbReference type="SUPFAM" id="SSF54975">
    <property type="entry name" value="Acylphosphatase/BLUF domain-like"/>
    <property type="match status" value="1"/>
</dbReference>
<dbReference type="GO" id="GO:0071949">
    <property type="term" value="F:FAD binding"/>
    <property type="evidence" value="ECO:0007669"/>
    <property type="project" value="InterPro"/>
</dbReference>
<dbReference type="STRING" id="1121001.SAMN02745857_00680"/>
<dbReference type="PROSITE" id="PS50925">
    <property type="entry name" value="BLUF"/>
    <property type="match status" value="1"/>
</dbReference>
<dbReference type="OrthoDB" id="557705at2"/>
<dbReference type="AlphaFoldDB" id="A0A1W1X5R1"/>
<dbReference type="EMBL" id="FWXD01000003">
    <property type="protein sequence ID" value="SMC19255.1"/>
    <property type="molecule type" value="Genomic_DNA"/>
</dbReference>
<evidence type="ECO:0000259" key="1">
    <source>
        <dbReference type="PROSITE" id="PS50925"/>
    </source>
</evidence>
<keyword evidence="3" id="KW-1185">Reference proteome</keyword>
<protein>
    <submittedName>
        <fullName evidence="2">Sensors of blue-light using FAD</fullName>
    </submittedName>
</protein>
<dbReference type="Proteomes" id="UP000192761">
    <property type="component" value="Unassembled WGS sequence"/>
</dbReference>
<reference evidence="2 3" key="1">
    <citation type="submission" date="2017-04" db="EMBL/GenBank/DDBJ databases">
        <authorList>
            <person name="Afonso C.L."/>
            <person name="Miller P.J."/>
            <person name="Scott M.A."/>
            <person name="Spackman E."/>
            <person name="Goraichik I."/>
            <person name="Dimitrov K.M."/>
            <person name="Suarez D.L."/>
            <person name="Swayne D.E."/>
        </authorList>
    </citation>
    <scope>NUCLEOTIDE SEQUENCE [LARGE SCALE GENOMIC DNA]</scope>
    <source>
        <strain evidence="2 3">DSM 23236</strain>
    </source>
</reference>
<evidence type="ECO:0000313" key="3">
    <source>
        <dbReference type="Proteomes" id="UP000192761"/>
    </source>
</evidence>
<dbReference type="Pfam" id="PF04940">
    <property type="entry name" value="BLUF"/>
    <property type="match status" value="1"/>
</dbReference>
<accession>A0A1W1X5R1</accession>
<evidence type="ECO:0000313" key="2">
    <source>
        <dbReference type="EMBL" id="SMC19255.1"/>
    </source>
</evidence>
<dbReference type="SMART" id="SM01034">
    <property type="entry name" value="BLUF"/>
    <property type="match status" value="1"/>
</dbReference>
<feature type="domain" description="BLUF" evidence="1">
    <location>
        <begin position="2"/>
        <end position="93"/>
    </location>
</feature>
<proteinExistence type="predicted"/>
<dbReference type="InterPro" id="IPR036046">
    <property type="entry name" value="Acylphosphatase-like_dom_sf"/>
</dbReference>
<dbReference type="Gene3D" id="3.30.70.100">
    <property type="match status" value="1"/>
</dbReference>
<gene>
    <name evidence="2" type="ORF">SAMN02745857_00680</name>
</gene>
<dbReference type="GO" id="GO:0009882">
    <property type="term" value="F:blue light photoreceptor activity"/>
    <property type="evidence" value="ECO:0007669"/>
    <property type="project" value="InterPro"/>
</dbReference>
<dbReference type="RefSeq" id="WP_084089140.1">
    <property type="nucleotide sequence ID" value="NZ_FWXD01000003.1"/>
</dbReference>
<sequence length="141" mass="15572">MLVRLIYASRAQETISNEMVDAILQSARKHNATNGITGVLAYGNDVFLQALEGGREQVNLLYQRLGRDARHTDLTVLDYGEVDARQYAGWSMGRGKLDRVNLTLLLKYSPLPVLDPYSMNGPAVAALLQELVSSASFVCRD</sequence>
<dbReference type="InterPro" id="IPR007024">
    <property type="entry name" value="BLUF_domain"/>
</dbReference>